<keyword evidence="1 4" id="KW-0808">Transferase</keyword>
<evidence type="ECO:0000313" key="5">
    <source>
        <dbReference type="Proteomes" id="UP000067626"/>
    </source>
</evidence>
<evidence type="ECO:0000256" key="1">
    <source>
        <dbReference type="ARBA" id="ARBA00022679"/>
    </source>
</evidence>
<protein>
    <submittedName>
        <fullName evidence="4">Nucleotidyltransferase</fullName>
    </submittedName>
</protein>
<dbReference type="InterPro" id="IPR029044">
    <property type="entry name" value="Nucleotide-diphossugar_trans"/>
</dbReference>
<dbReference type="PANTHER" id="PTHR43584">
    <property type="entry name" value="NUCLEOTIDYL TRANSFERASE"/>
    <property type="match status" value="1"/>
</dbReference>
<dbReference type="GO" id="GO:0016779">
    <property type="term" value="F:nucleotidyltransferase activity"/>
    <property type="evidence" value="ECO:0007669"/>
    <property type="project" value="UniProtKB-KW"/>
</dbReference>
<gene>
    <name evidence="4" type="ORF">CMC5_083910</name>
</gene>
<evidence type="ECO:0000259" key="3">
    <source>
        <dbReference type="Pfam" id="PF12804"/>
    </source>
</evidence>
<dbReference type="STRING" id="52.CMC5_083910"/>
<dbReference type="KEGG" id="ccro:CMC5_083910"/>
<evidence type="ECO:0000313" key="4">
    <source>
        <dbReference type="EMBL" id="AKT44151.1"/>
    </source>
</evidence>
<organism evidence="4 5">
    <name type="scientific">Chondromyces crocatus</name>
    <dbReference type="NCBI Taxonomy" id="52"/>
    <lineage>
        <taxon>Bacteria</taxon>
        <taxon>Pseudomonadati</taxon>
        <taxon>Myxococcota</taxon>
        <taxon>Polyangia</taxon>
        <taxon>Polyangiales</taxon>
        <taxon>Polyangiaceae</taxon>
        <taxon>Chondromyces</taxon>
    </lineage>
</organism>
<dbReference type="SUPFAM" id="SSF53448">
    <property type="entry name" value="Nucleotide-diphospho-sugar transferases"/>
    <property type="match status" value="1"/>
</dbReference>
<dbReference type="Pfam" id="PF12804">
    <property type="entry name" value="NTP_transf_3"/>
    <property type="match status" value="1"/>
</dbReference>
<dbReference type="Gene3D" id="3.90.550.10">
    <property type="entry name" value="Spore Coat Polysaccharide Biosynthesis Protein SpsA, Chain A"/>
    <property type="match status" value="1"/>
</dbReference>
<accession>A0A0K1ETH1</accession>
<keyword evidence="5" id="KW-1185">Reference proteome</keyword>
<dbReference type="EMBL" id="CP012159">
    <property type="protein sequence ID" value="AKT44151.1"/>
    <property type="molecule type" value="Genomic_DNA"/>
</dbReference>
<dbReference type="Proteomes" id="UP000067626">
    <property type="component" value="Chromosome"/>
</dbReference>
<reference evidence="4 5" key="1">
    <citation type="submission" date="2015-07" db="EMBL/GenBank/DDBJ databases">
        <title>Genome analysis of myxobacterium Chondromyces crocatus Cm c5 reveals a high potential for natural compound synthesis and the genetic basis for the loss of fruiting body formation.</title>
        <authorList>
            <person name="Zaburannyi N."/>
            <person name="Bunk B."/>
            <person name="Maier J."/>
            <person name="Overmann J."/>
            <person name="Mueller R."/>
        </authorList>
    </citation>
    <scope>NUCLEOTIDE SEQUENCE [LARGE SCALE GENOMIC DNA]</scope>
    <source>
        <strain evidence="4 5">Cm c5</strain>
    </source>
</reference>
<sequence>MFYNARVKAVILAAGTSTRLRPLTDALPKCLLPVAGVPILRRSVARLIDAGVVDVVLITGFLHDRIREAMDAWFPQLGVTCVVNEAYERTNNAASLLRARAEVEGRAFVLLDGDLVFDAAVMTRVLESPHDDVLALRRAADLGAEEMKVVLAPCGRVQALGKPLDPREAAGEAIGIARLSAPTSAALFRVLHERVIGQGLVHEWYESSFQALIDRGQAFWPVDVGDAFCTEIDTPDDLRAVERVLLEG</sequence>
<feature type="domain" description="MobA-like NTP transferase" evidence="3">
    <location>
        <begin position="9"/>
        <end position="139"/>
    </location>
</feature>
<evidence type="ECO:0000256" key="2">
    <source>
        <dbReference type="ARBA" id="ARBA00022695"/>
    </source>
</evidence>
<keyword evidence="2" id="KW-0548">Nucleotidyltransferase</keyword>
<proteinExistence type="predicted"/>
<dbReference type="AlphaFoldDB" id="A0A0K1ETH1"/>
<dbReference type="InterPro" id="IPR025877">
    <property type="entry name" value="MobA-like_NTP_Trfase"/>
</dbReference>
<dbReference type="PANTHER" id="PTHR43584:SF5">
    <property type="entry name" value="PROTEIN LICC"/>
    <property type="match status" value="1"/>
</dbReference>
<dbReference type="OrthoDB" id="9788272at2"/>
<name>A0A0K1ETH1_CHOCO</name>
<dbReference type="CDD" id="cd02523">
    <property type="entry name" value="PC_cytidylyltransferase"/>
    <property type="match status" value="1"/>
</dbReference>
<dbReference type="InterPro" id="IPR050065">
    <property type="entry name" value="GlmU-like"/>
</dbReference>